<dbReference type="InterPro" id="IPR032710">
    <property type="entry name" value="NTF2-like_dom_sf"/>
</dbReference>
<dbReference type="Gene3D" id="3.10.450.50">
    <property type="match status" value="1"/>
</dbReference>
<evidence type="ECO:0000313" key="2">
    <source>
        <dbReference type="EMBL" id="NKZ13379.1"/>
    </source>
</evidence>
<dbReference type="EMBL" id="JAAXPJ010000008">
    <property type="protein sequence ID" value="NKZ13379.1"/>
    <property type="molecule type" value="Genomic_DNA"/>
</dbReference>
<comment type="caution">
    <text evidence="2">The sequence shown here is derived from an EMBL/GenBank/DDBJ whole genome shotgun (WGS) entry which is preliminary data.</text>
</comment>
<dbReference type="Proteomes" id="UP000518188">
    <property type="component" value="Unassembled WGS sequence"/>
</dbReference>
<dbReference type="RefSeq" id="WP_044516448.1">
    <property type="nucleotide sequence ID" value="NZ_HG322951.1"/>
</dbReference>
<accession>A0A7X6MUZ8</accession>
<dbReference type="InterPro" id="IPR037401">
    <property type="entry name" value="SnoaL-like"/>
</dbReference>
<feature type="domain" description="SnoaL-like" evidence="1">
    <location>
        <begin position="8"/>
        <end position="104"/>
    </location>
</feature>
<reference evidence="2 3" key="1">
    <citation type="submission" date="2020-04" db="EMBL/GenBank/DDBJ databases">
        <title>MicrobeNet Type strains.</title>
        <authorList>
            <person name="Nicholson A.C."/>
        </authorList>
    </citation>
    <scope>NUCLEOTIDE SEQUENCE [LARGE SCALE GENOMIC DNA]</scope>
    <source>
        <strain evidence="2 3">ATCC 700731</strain>
    </source>
</reference>
<evidence type="ECO:0000259" key="1">
    <source>
        <dbReference type="Pfam" id="PF12680"/>
    </source>
</evidence>
<sequence length="139" mass="15245">MTTTTNSVAAFCDATRTNDLDALVATLAPDAELVSPLSGRMVFRGHDDLRQLLGAVYGDLRDLTWDEVIGDGPTRVAISEGRVAGVTITDALVFELDGSGRIRRLRPHLRPWLATTVFAMRLGPKLVRHPGVLRRALRR</sequence>
<dbReference type="AlphaFoldDB" id="A0A7X6MUZ8"/>
<dbReference type="SUPFAM" id="SSF54427">
    <property type="entry name" value="NTF2-like"/>
    <property type="match status" value="1"/>
</dbReference>
<dbReference type="Pfam" id="PF12680">
    <property type="entry name" value="SnoaL_2"/>
    <property type="match status" value="1"/>
</dbReference>
<gene>
    <name evidence="2" type="ORF">HGA11_20600</name>
</gene>
<evidence type="ECO:0000313" key="3">
    <source>
        <dbReference type="Proteomes" id="UP000518188"/>
    </source>
</evidence>
<name>A0A7X6MUZ8_9MYCO</name>
<proteinExistence type="predicted"/>
<organism evidence="2 3">
    <name type="scientific">Mycolicibacterium septicum DSM 44393</name>
    <dbReference type="NCBI Taxonomy" id="1341646"/>
    <lineage>
        <taxon>Bacteria</taxon>
        <taxon>Bacillati</taxon>
        <taxon>Actinomycetota</taxon>
        <taxon>Actinomycetes</taxon>
        <taxon>Mycobacteriales</taxon>
        <taxon>Mycobacteriaceae</taxon>
        <taxon>Mycolicibacterium</taxon>
    </lineage>
</organism>
<protein>
    <submittedName>
        <fullName evidence="2">Nuclear transport factor 2 family protein</fullName>
    </submittedName>
</protein>